<accession>A0ABR9WM46</accession>
<dbReference type="EMBL" id="JACYGY010000003">
    <property type="protein sequence ID" value="MBE9466598.1"/>
    <property type="molecule type" value="Genomic_DNA"/>
</dbReference>
<evidence type="ECO:0000313" key="3">
    <source>
        <dbReference type="Proteomes" id="UP000634134"/>
    </source>
</evidence>
<name>A0ABR9WM46_9BACT</name>
<comment type="caution">
    <text evidence="2">The sequence shown here is derived from an EMBL/GenBank/DDBJ whole genome shotgun (WGS) entry which is preliminary data.</text>
</comment>
<dbReference type="Pfam" id="PF13817">
    <property type="entry name" value="DDE_Tnp_IS66_C"/>
    <property type="match status" value="1"/>
</dbReference>
<keyword evidence="3" id="KW-1185">Reference proteome</keyword>
<gene>
    <name evidence="2" type="ORF">IEE83_32430</name>
</gene>
<sequence length="62" mass="7350">MTAAMYSFVATCKKNGVDEQLWLADVFKRKESHKHKDLYQLLPNNWEKSRNLESNPELRLLN</sequence>
<organism evidence="2 3">
    <name type="scientific">Dyadobacter subterraneus</name>
    <dbReference type="NCBI Taxonomy" id="2773304"/>
    <lineage>
        <taxon>Bacteria</taxon>
        <taxon>Pseudomonadati</taxon>
        <taxon>Bacteroidota</taxon>
        <taxon>Cytophagia</taxon>
        <taxon>Cytophagales</taxon>
        <taxon>Spirosomataceae</taxon>
        <taxon>Dyadobacter</taxon>
    </lineage>
</organism>
<protein>
    <submittedName>
        <fullName evidence="2">Transposase domain-containing protein</fullName>
    </submittedName>
</protein>
<proteinExistence type="predicted"/>
<feature type="domain" description="Transposase IS66 C-terminal" evidence="1">
    <location>
        <begin position="7"/>
        <end position="43"/>
    </location>
</feature>
<evidence type="ECO:0000259" key="1">
    <source>
        <dbReference type="Pfam" id="PF13817"/>
    </source>
</evidence>
<dbReference type="RefSeq" id="WP_194124883.1">
    <property type="nucleotide sequence ID" value="NZ_JACYGY010000003.1"/>
</dbReference>
<dbReference type="InterPro" id="IPR039552">
    <property type="entry name" value="IS66_C"/>
</dbReference>
<evidence type="ECO:0000313" key="2">
    <source>
        <dbReference type="EMBL" id="MBE9466598.1"/>
    </source>
</evidence>
<dbReference type="Proteomes" id="UP000634134">
    <property type="component" value="Unassembled WGS sequence"/>
</dbReference>
<reference evidence="3" key="1">
    <citation type="submission" date="2023-07" db="EMBL/GenBank/DDBJ databases">
        <title>Dyadobacter sp. nov 'subterranea' isolated from contaminted grondwater.</title>
        <authorList>
            <person name="Szabo I."/>
            <person name="Al-Omari J."/>
            <person name="Szerdahelyi S.G."/>
            <person name="Rado J."/>
        </authorList>
    </citation>
    <scope>NUCLEOTIDE SEQUENCE [LARGE SCALE GENOMIC DNA]</scope>
    <source>
        <strain evidence="3">UP-52</strain>
    </source>
</reference>